<dbReference type="EMBL" id="JANPWB010000009">
    <property type="protein sequence ID" value="KAJ1148248.1"/>
    <property type="molecule type" value="Genomic_DNA"/>
</dbReference>
<accession>A0AAV7RBT5</accession>
<organism evidence="1 2">
    <name type="scientific">Pleurodeles waltl</name>
    <name type="common">Iberian ribbed newt</name>
    <dbReference type="NCBI Taxonomy" id="8319"/>
    <lineage>
        <taxon>Eukaryota</taxon>
        <taxon>Metazoa</taxon>
        <taxon>Chordata</taxon>
        <taxon>Craniata</taxon>
        <taxon>Vertebrata</taxon>
        <taxon>Euteleostomi</taxon>
        <taxon>Amphibia</taxon>
        <taxon>Batrachia</taxon>
        <taxon>Caudata</taxon>
        <taxon>Salamandroidea</taxon>
        <taxon>Salamandridae</taxon>
        <taxon>Pleurodelinae</taxon>
        <taxon>Pleurodeles</taxon>
    </lineage>
</organism>
<dbReference type="Proteomes" id="UP001066276">
    <property type="component" value="Chromosome 5"/>
</dbReference>
<sequence>MSEGLQCGCLWNLSSCSPCSQLCRLKLLSEVAILKVSSLALGSRAEKHSRPSALMTSGFRLQYRKKVSNSEKDLA</sequence>
<gene>
    <name evidence="1" type="ORF">NDU88_001085</name>
</gene>
<dbReference type="AlphaFoldDB" id="A0AAV7RBT5"/>
<evidence type="ECO:0000313" key="1">
    <source>
        <dbReference type="EMBL" id="KAJ1148248.1"/>
    </source>
</evidence>
<keyword evidence="2" id="KW-1185">Reference proteome</keyword>
<name>A0AAV7RBT5_PLEWA</name>
<proteinExistence type="predicted"/>
<evidence type="ECO:0000313" key="2">
    <source>
        <dbReference type="Proteomes" id="UP001066276"/>
    </source>
</evidence>
<reference evidence="1" key="1">
    <citation type="journal article" date="2022" name="bioRxiv">
        <title>Sequencing and chromosome-scale assembly of the giantPleurodeles waltlgenome.</title>
        <authorList>
            <person name="Brown T."/>
            <person name="Elewa A."/>
            <person name="Iarovenko S."/>
            <person name="Subramanian E."/>
            <person name="Araus A.J."/>
            <person name="Petzold A."/>
            <person name="Susuki M."/>
            <person name="Suzuki K.-i.T."/>
            <person name="Hayashi T."/>
            <person name="Toyoda A."/>
            <person name="Oliveira C."/>
            <person name="Osipova E."/>
            <person name="Leigh N.D."/>
            <person name="Simon A."/>
            <person name="Yun M.H."/>
        </authorList>
    </citation>
    <scope>NUCLEOTIDE SEQUENCE</scope>
    <source>
        <strain evidence="1">20211129_DDA</strain>
        <tissue evidence="1">Liver</tissue>
    </source>
</reference>
<protein>
    <submittedName>
        <fullName evidence="1">Uncharacterized protein</fullName>
    </submittedName>
</protein>
<comment type="caution">
    <text evidence="1">The sequence shown here is derived from an EMBL/GenBank/DDBJ whole genome shotgun (WGS) entry which is preliminary data.</text>
</comment>